<sequence>MFSEDPLESVSLQSNRPFMGQYKKAKENQTYLPELTEKSFSGIMRNTVLTPTAVQIPPDEKEVSEEVEL</sequence>
<protein>
    <submittedName>
        <fullName evidence="1">Uncharacterized protein</fullName>
    </submittedName>
</protein>
<evidence type="ECO:0000313" key="1">
    <source>
        <dbReference type="EMBL" id="KFP98300.1"/>
    </source>
</evidence>
<organism evidence="1 2">
    <name type="scientific">Haliaeetus albicilla</name>
    <name type="common">White-tailed sea-eagle</name>
    <name type="synonym">Falco albicilla</name>
    <dbReference type="NCBI Taxonomy" id="8969"/>
    <lineage>
        <taxon>Eukaryota</taxon>
        <taxon>Metazoa</taxon>
        <taxon>Chordata</taxon>
        <taxon>Craniata</taxon>
        <taxon>Vertebrata</taxon>
        <taxon>Euteleostomi</taxon>
        <taxon>Archelosauria</taxon>
        <taxon>Archosauria</taxon>
        <taxon>Dinosauria</taxon>
        <taxon>Saurischia</taxon>
        <taxon>Theropoda</taxon>
        <taxon>Coelurosauria</taxon>
        <taxon>Aves</taxon>
        <taxon>Neognathae</taxon>
        <taxon>Neoaves</taxon>
        <taxon>Telluraves</taxon>
        <taxon>Accipitrimorphae</taxon>
        <taxon>Accipitriformes</taxon>
        <taxon>Accipitridae</taxon>
        <taxon>Accipitrinae</taxon>
        <taxon>Haliaeetus</taxon>
    </lineage>
</organism>
<gene>
    <name evidence="1" type="ORF">N329_05667</name>
</gene>
<dbReference type="AlphaFoldDB" id="A0A091NW92"/>
<dbReference type="Proteomes" id="UP000054379">
    <property type="component" value="Unassembled WGS sequence"/>
</dbReference>
<accession>A0A091NW92</accession>
<proteinExistence type="predicted"/>
<name>A0A091NW92_HALAL</name>
<evidence type="ECO:0000313" key="2">
    <source>
        <dbReference type="Proteomes" id="UP000054379"/>
    </source>
</evidence>
<dbReference type="EMBL" id="KK644956">
    <property type="protein sequence ID" value="KFP98300.1"/>
    <property type="molecule type" value="Genomic_DNA"/>
</dbReference>
<reference evidence="1 2" key="1">
    <citation type="submission" date="2014-04" db="EMBL/GenBank/DDBJ databases">
        <title>Genome evolution of avian class.</title>
        <authorList>
            <person name="Zhang G."/>
            <person name="Li C."/>
        </authorList>
    </citation>
    <scope>NUCLEOTIDE SEQUENCE [LARGE SCALE GENOMIC DNA]</scope>
    <source>
        <strain evidence="1">BGI_N329</strain>
    </source>
</reference>
<feature type="non-terminal residue" evidence="1">
    <location>
        <position position="69"/>
    </location>
</feature>